<keyword evidence="3" id="KW-1185">Reference proteome</keyword>
<sequence length="130" mass="13299">GSRTVLCPARHPPAALPAAATAAALPRWCLSCAAPGEGLGSKQVPAPRFFAMRASRHSGRRLAKAEAGNWTRHRSREPRRPLAGWPGGGWREGQVQKRGGGGGGGGEGGRAPASAAEPLALAPERLEAAA</sequence>
<dbReference type="EMBL" id="CAUYUJ010003792">
    <property type="protein sequence ID" value="CAK0806848.1"/>
    <property type="molecule type" value="Genomic_DNA"/>
</dbReference>
<organism evidence="2 3">
    <name type="scientific">Prorocentrum cordatum</name>
    <dbReference type="NCBI Taxonomy" id="2364126"/>
    <lineage>
        <taxon>Eukaryota</taxon>
        <taxon>Sar</taxon>
        <taxon>Alveolata</taxon>
        <taxon>Dinophyceae</taxon>
        <taxon>Prorocentrales</taxon>
        <taxon>Prorocentraceae</taxon>
        <taxon>Prorocentrum</taxon>
    </lineage>
</organism>
<comment type="caution">
    <text evidence="2">The sequence shown here is derived from an EMBL/GenBank/DDBJ whole genome shotgun (WGS) entry which is preliminary data.</text>
</comment>
<feature type="compositionally biased region" description="Gly residues" evidence="1">
    <location>
        <begin position="98"/>
        <end position="109"/>
    </location>
</feature>
<feature type="non-terminal residue" evidence="2">
    <location>
        <position position="1"/>
    </location>
</feature>
<feature type="region of interest" description="Disordered" evidence="1">
    <location>
        <begin position="55"/>
        <end position="130"/>
    </location>
</feature>
<accession>A0ABN9QND3</accession>
<dbReference type="Proteomes" id="UP001189429">
    <property type="component" value="Unassembled WGS sequence"/>
</dbReference>
<proteinExistence type="predicted"/>
<evidence type="ECO:0000313" key="3">
    <source>
        <dbReference type="Proteomes" id="UP001189429"/>
    </source>
</evidence>
<evidence type="ECO:0000256" key="1">
    <source>
        <dbReference type="SAM" id="MobiDB-lite"/>
    </source>
</evidence>
<feature type="non-terminal residue" evidence="2">
    <location>
        <position position="130"/>
    </location>
</feature>
<evidence type="ECO:0000313" key="2">
    <source>
        <dbReference type="EMBL" id="CAK0806848.1"/>
    </source>
</evidence>
<reference evidence="2" key="1">
    <citation type="submission" date="2023-10" db="EMBL/GenBank/DDBJ databases">
        <authorList>
            <person name="Chen Y."/>
            <person name="Shah S."/>
            <person name="Dougan E. K."/>
            <person name="Thang M."/>
            <person name="Chan C."/>
        </authorList>
    </citation>
    <scope>NUCLEOTIDE SEQUENCE [LARGE SCALE GENOMIC DNA]</scope>
</reference>
<name>A0ABN9QND3_9DINO</name>
<feature type="compositionally biased region" description="Low complexity" evidence="1">
    <location>
        <begin position="111"/>
        <end position="123"/>
    </location>
</feature>
<protein>
    <submittedName>
        <fullName evidence="2">Uncharacterized protein</fullName>
    </submittedName>
</protein>
<gene>
    <name evidence="2" type="ORF">PCOR1329_LOCUS12926</name>
</gene>